<evidence type="ECO:0000256" key="1">
    <source>
        <dbReference type="SAM" id="Phobius"/>
    </source>
</evidence>
<dbReference type="Proteomes" id="UP000000602">
    <property type="component" value="Chromosome"/>
</dbReference>
<dbReference type="KEGG" id="dps:DP1493"/>
<gene>
    <name evidence="2" type="ordered locus">DP1493</name>
</gene>
<protein>
    <submittedName>
        <fullName evidence="2">Hypothetical membrane protein</fullName>
    </submittedName>
</protein>
<keyword evidence="1" id="KW-0812">Transmembrane</keyword>
<feature type="transmembrane region" description="Helical" evidence="1">
    <location>
        <begin position="103"/>
        <end position="121"/>
    </location>
</feature>
<keyword evidence="1" id="KW-0472">Membrane</keyword>
<dbReference type="HOGENOM" id="CLU_1765082_0_0_7"/>
<proteinExistence type="predicted"/>
<organism evidence="2 3">
    <name type="scientific">Desulfotalea psychrophila (strain LSv54 / DSM 12343)</name>
    <dbReference type="NCBI Taxonomy" id="177439"/>
    <lineage>
        <taxon>Bacteria</taxon>
        <taxon>Pseudomonadati</taxon>
        <taxon>Thermodesulfobacteriota</taxon>
        <taxon>Desulfobulbia</taxon>
        <taxon>Desulfobulbales</taxon>
        <taxon>Desulfocapsaceae</taxon>
        <taxon>Desulfotalea</taxon>
    </lineage>
</organism>
<evidence type="ECO:0000313" key="3">
    <source>
        <dbReference type="Proteomes" id="UP000000602"/>
    </source>
</evidence>
<dbReference type="EMBL" id="CR522870">
    <property type="protein sequence ID" value="CAG36222.1"/>
    <property type="molecule type" value="Genomic_DNA"/>
</dbReference>
<dbReference type="AlphaFoldDB" id="Q6AN52"/>
<feature type="transmembrane region" description="Helical" evidence="1">
    <location>
        <begin position="21"/>
        <end position="40"/>
    </location>
</feature>
<accession>Q6AN52</accession>
<dbReference type="Pfam" id="PF09997">
    <property type="entry name" value="DUF2238"/>
    <property type="match status" value="1"/>
</dbReference>
<dbReference type="eggNOG" id="COG3647">
    <property type="taxonomic scope" value="Bacteria"/>
</dbReference>
<keyword evidence="3" id="KW-1185">Reference proteome</keyword>
<reference evidence="3" key="1">
    <citation type="journal article" date="2004" name="Environ. Microbiol.">
        <title>The genome of Desulfotalea psychrophila, a sulfate-reducing bacterium from permanently cold Arctic sediments.</title>
        <authorList>
            <person name="Rabus R."/>
            <person name="Ruepp A."/>
            <person name="Frickey T."/>
            <person name="Rattei T."/>
            <person name="Fartmann B."/>
            <person name="Stark M."/>
            <person name="Bauer M."/>
            <person name="Zibat A."/>
            <person name="Lombardot T."/>
            <person name="Becker I."/>
            <person name="Amann J."/>
            <person name="Gellner K."/>
            <person name="Teeling H."/>
            <person name="Leuschner W.D."/>
            <person name="Gloeckner F.-O."/>
            <person name="Lupas A.N."/>
            <person name="Amann R."/>
            <person name="Klenk H.-P."/>
        </authorList>
    </citation>
    <scope>NUCLEOTIDE SEQUENCE [LARGE SCALE GENOMIC DNA]</scope>
    <source>
        <strain evidence="3">DSM 12343 / LSv54</strain>
    </source>
</reference>
<feature type="transmembrane region" description="Helical" evidence="1">
    <location>
        <begin position="46"/>
        <end position="64"/>
    </location>
</feature>
<dbReference type="InterPro" id="IPR014509">
    <property type="entry name" value="YjdF-like"/>
</dbReference>
<name>Q6AN52_DESPS</name>
<evidence type="ECO:0000313" key="2">
    <source>
        <dbReference type="EMBL" id="CAG36222.1"/>
    </source>
</evidence>
<dbReference type="STRING" id="177439.DP1493"/>
<sequence>MYGAVSKKTLVFTSFVSNEEGFFKYLWAVIFLVVLIWSAIEPKDYISWFLEVAPAIIGALLLFCTYRSFRLTGLGYFFQGFVPALLAREIIICRQVFTSCAWQNFFIICFCLAFSAFYELIEWTVAIISGEFADAFLGGQGAMGYSV</sequence>
<keyword evidence="1" id="KW-1133">Transmembrane helix</keyword>